<organism evidence="1 2">
    <name type="scientific">Achlya hypogyna</name>
    <name type="common">Oomycete</name>
    <name type="synonym">Protoachlya hypogyna</name>
    <dbReference type="NCBI Taxonomy" id="1202772"/>
    <lineage>
        <taxon>Eukaryota</taxon>
        <taxon>Sar</taxon>
        <taxon>Stramenopiles</taxon>
        <taxon>Oomycota</taxon>
        <taxon>Saprolegniomycetes</taxon>
        <taxon>Saprolegniales</taxon>
        <taxon>Achlyaceae</taxon>
        <taxon>Achlya</taxon>
    </lineage>
</organism>
<sequence>MTAFPLAKHRGNGWHLCHRSVASGYAIVAFSKKMADGREARLLERRERKRVRDRRAKQAARERLLAESAALQASIVEMTATLEALRLRSQRPCLLPWTQVALSLEVARSHSASLTNSLQRHVAAQTKLAQALYTWLESMPRAPSGLAAWRDVRLPLDDDVRRVGYDWIAAQMLHTTDHHVAPEAFPHANDDFISASWGLEGGKVFTQFVLDGSVDEVVTAAWAFSQALPTILNATRGGVTNVFHNKAPTREVCYNREAFPTITTNGFYTAFRRAHDVVMHYRTVRHDDAFPILGPTLEHDIQEWNVIRAISPSQCILRAVDIYQPCLAYESMEAYTLDTRPYLLEDAQALRHLDLEDALVNVWAKNTSSRLEGMLRRMKKLLRHVQANPAAFPSPF</sequence>
<dbReference type="AlphaFoldDB" id="A0A1V9YG43"/>
<dbReference type="EMBL" id="JNBR01001843">
    <property type="protein sequence ID" value="OQR84627.1"/>
    <property type="molecule type" value="Genomic_DNA"/>
</dbReference>
<keyword evidence="2" id="KW-1185">Reference proteome</keyword>
<comment type="caution">
    <text evidence="1">The sequence shown here is derived from an EMBL/GenBank/DDBJ whole genome shotgun (WGS) entry which is preliminary data.</text>
</comment>
<accession>A0A1V9YG43</accession>
<dbReference type="Proteomes" id="UP000243579">
    <property type="component" value="Unassembled WGS sequence"/>
</dbReference>
<evidence type="ECO:0008006" key="3">
    <source>
        <dbReference type="Google" id="ProtNLM"/>
    </source>
</evidence>
<protein>
    <recommendedName>
        <fullName evidence="3">BZIP domain-containing protein</fullName>
    </recommendedName>
</protein>
<evidence type="ECO:0000313" key="1">
    <source>
        <dbReference type="EMBL" id="OQR84627.1"/>
    </source>
</evidence>
<proteinExistence type="predicted"/>
<name>A0A1V9YG43_ACHHY</name>
<evidence type="ECO:0000313" key="2">
    <source>
        <dbReference type="Proteomes" id="UP000243579"/>
    </source>
</evidence>
<gene>
    <name evidence="1" type="ORF">ACHHYP_13107</name>
</gene>
<reference evidence="1 2" key="1">
    <citation type="journal article" date="2014" name="Genome Biol. Evol.">
        <title>The secreted proteins of Achlya hypogyna and Thraustotheca clavata identify the ancestral oomycete secretome and reveal gene acquisitions by horizontal gene transfer.</title>
        <authorList>
            <person name="Misner I."/>
            <person name="Blouin N."/>
            <person name="Leonard G."/>
            <person name="Richards T.A."/>
            <person name="Lane C.E."/>
        </authorList>
    </citation>
    <scope>NUCLEOTIDE SEQUENCE [LARGE SCALE GENOMIC DNA]</scope>
    <source>
        <strain evidence="1 2">ATCC 48635</strain>
    </source>
</reference>